<evidence type="ECO:0000256" key="2">
    <source>
        <dbReference type="ARBA" id="ARBA00023110"/>
    </source>
</evidence>
<dbReference type="SUPFAM" id="SSF54534">
    <property type="entry name" value="FKBP-like"/>
    <property type="match status" value="1"/>
</dbReference>
<dbReference type="PROSITE" id="PS50059">
    <property type="entry name" value="FKBP_PPIASE"/>
    <property type="match status" value="1"/>
</dbReference>
<dbReference type="AlphaFoldDB" id="L7LIP8"/>
<dbReference type="Pfam" id="PF00254">
    <property type="entry name" value="FKBP_C"/>
    <property type="match status" value="1"/>
</dbReference>
<comment type="catalytic activity">
    <reaction evidence="1 4 5">
        <text>[protein]-peptidylproline (omega=180) = [protein]-peptidylproline (omega=0)</text>
        <dbReference type="Rhea" id="RHEA:16237"/>
        <dbReference type="Rhea" id="RHEA-COMP:10747"/>
        <dbReference type="Rhea" id="RHEA-COMP:10748"/>
        <dbReference type="ChEBI" id="CHEBI:83833"/>
        <dbReference type="ChEBI" id="CHEBI:83834"/>
        <dbReference type="EC" id="5.2.1.8"/>
    </reaction>
</comment>
<evidence type="ECO:0000256" key="5">
    <source>
        <dbReference type="RuleBase" id="RU003915"/>
    </source>
</evidence>
<evidence type="ECO:0000313" key="7">
    <source>
        <dbReference type="EMBL" id="GAC59938.1"/>
    </source>
</evidence>
<gene>
    <name evidence="7" type="primary">fkbB</name>
    <name evidence="7" type="ORF">GSI01S_06_00930</name>
</gene>
<dbReference type="Gene3D" id="3.10.50.40">
    <property type="match status" value="1"/>
</dbReference>
<dbReference type="InterPro" id="IPR001179">
    <property type="entry name" value="PPIase_FKBP_dom"/>
</dbReference>
<dbReference type="InterPro" id="IPR046357">
    <property type="entry name" value="PPIase_dom_sf"/>
</dbReference>
<proteinExistence type="inferred from homology"/>
<feature type="domain" description="PPIase FKBP-type" evidence="6">
    <location>
        <begin position="64"/>
        <end position="151"/>
    </location>
</feature>
<name>L7LIP8_9ACTN</name>
<sequence>MCPEADPPADTRPQWQVMGATGSAEIAASTDTAGPLIKITPPFSVDETQVKTLAPGTGDEITDASIVNVCYEGVDGRDGQTFDSSYQKGTPTRLHADGVVPGFRKALVGQRVGASVAVVMTSADGYPDGSPDGTIKPGDSIVFVLKIMAAEPASATDG</sequence>
<evidence type="ECO:0000256" key="3">
    <source>
        <dbReference type="ARBA" id="ARBA00023235"/>
    </source>
</evidence>
<accession>L7LIP8</accession>
<dbReference type="EC" id="5.2.1.8" evidence="5"/>
<keyword evidence="2 4" id="KW-0697">Rotamase</keyword>
<reference evidence="7 8" key="1">
    <citation type="submission" date="2012-12" db="EMBL/GenBank/DDBJ databases">
        <title>Whole genome shotgun sequence of Gordonia sihwensis NBRC 108236.</title>
        <authorList>
            <person name="Yoshida I."/>
            <person name="Hosoyama A."/>
            <person name="Tsuchikane K."/>
            <person name="Ando Y."/>
            <person name="Baba S."/>
            <person name="Ohji S."/>
            <person name="Hamada M."/>
            <person name="Tamura T."/>
            <person name="Yamazoe A."/>
            <person name="Yamazaki S."/>
            <person name="Fujita N."/>
        </authorList>
    </citation>
    <scope>NUCLEOTIDE SEQUENCE [LARGE SCALE GENOMIC DNA]</scope>
    <source>
        <strain evidence="7 8">NBRC 108236</strain>
    </source>
</reference>
<dbReference type="GO" id="GO:0003755">
    <property type="term" value="F:peptidyl-prolyl cis-trans isomerase activity"/>
    <property type="evidence" value="ECO:0007669"/>
    <property type="project" value="UniProtKB-UniRule"/>
</dbReference>
<evidence type="ECO:0000313" key="8">
    <source>
        <dbReference type="Proteomes" id="UP000035083"/>
    </source>
</evidence>
<comment type="similarity">
    <text evidence="5">Belongs to the FKBP-type PPIase family.</text>
</comment>
<dbReference type="EMBL" id="BANU01000006">
    <property type="protein sequence ID" value="GAC59938.1"/>
    <property type="molecule type" value="Genomic_DNA"/>
</dbReference>
<dbReference type="eggNOG" id="COG0545">
    <property type="taxonomic scope" value="Bacteria"/>
</dbReference>
<keyword evidence="8" id="KW-1185">Reference proteome</keyword>
<evidence type="ECO:0000256" key="4">
    <source>
        <dbReference type="PROSITE-ProRule" id="PRU00277"/>
    </source>
</evidence>
<evidence type="ECO:0000256" key="1">
    <source>
        <dbReference type="ARBA" id="ARBA00000971"/>
    </source>
</evidence>
<evidence type="ECO:0000259" key="6">
    <source>
        <dbReference type="PROSITE" id="PS50059"/>
    </source>
</evidence>
<organism evidence="7 8">
    <name type="scientific">Gordonia sihwensis NBRC 108236</name>
    <dbReference type="NCBI Taxonomy" id="1223544"/>
    <lineage>
        <taxon>Bacteria</taxon>
        <taxon>Bacillati</taxon>
        <taxon>Actinomycetota</taxon>
        <taxon>Actinomycetes</taxon>
        <taxon>Mycobacteriales</taxon>
        <taxon>Gordoniaceae</taxon>
        <taxon>Gordonia</taxon>
    </lineage>
</organism>
<comment type="caution">
    <text evidence="7">The sequence shown here is derived from an EMBL/GenBank/DDBJ whole genome shotgun (WGS) entry which is preliminary data.</text>
</comment>
<dbReference type="Proteomes" id="UP000035083">
    <property type="component" value="Unassembled WGS sequence"/>
</dbReference>
<protein>
    <recommendedName>
        <fullName evidence="5">Peptidyl-prolyl cis-trans isomerase</fullName>
        <ecNumber evidence="5">5.2.1.8</ecNumber>
    </recommendedName>
</protein>
<keyword evidence="3 4" id="KW-0413">Isomerase</keyword>